<feature type="transmembrane region" description="Helical" evidence="11">
    <location>
        <begin position="238"/>
        <end position="258"/>
    </location>
</feature>
<dbReference type="Proteomes" id="UP000326532">
    <property type="component" value="Unassembled WGS sequence"/>
</dbReference>
<dbReference type="Gene3D" id="1.20.1280.290">
    <property type="match status" value="2"/>
</dbReference>
<reference evidence="12 13" key="1">
    <citation type="submission" date="2019-04" db="EMBL/GenBank/DDBJ databases">
        <title>Fungal friends and foes A comparative genomics study of 23 Aspergillus species from section Flavi.</title>
        <authorList>
            <consortium name="DOE Joint Genome Institute"/>
            <person name="Kjaerbolling I."/>
            <person name="Vesth T.C."/>
            <person name="Frisvad J.C."/>
            <person name="Nybo J.L."/>
            <person name="Theobald S."/>
            <person name="Kildgaard S."/>
            <person name="Petersen T.I."/>
            <person name="Kuo A."/>
            <person name="Sato A."/>
            <person name="Lyhne E.K."/>
            <person name="Kogle M.E."/>
            <person name="Wiebenga A."/>
            <person name="Kun R.S."/>
            <person name="Lubbers R.J."/>
            <person name="Makela M.R."/>
            <person name="Barry K."/>
            <person name="Chovatia M."/>
            <person name="Clum A."/>
            <person name="Daum C."/>
            <person name="Haridas S."/>
            <person name="He G."/>
            <person name="LaButti K."/>
            <person name="Lipzen A."/>
            <person name="Mondo S."/>
            <person name="Pangilinan J."/>
            <person name="Riley R."/>
            <person name="Salamov A."/>
            <person name="Simmons B.A."/>
            <person name="Magnuson J.K."/>
            <person name="Henrissat B."/>
            <person name="Mortensen U.H."/>
            <person name="Larsen T.O."/>
            <person name="De vries R.P."/>
            <person name="Grigoriev I.V."/>
            <person name="Machida M."/>
            <person name="Baker S.E."/>
            <person name="Andersen M.R."/>
        </authorList>
    </citation>
    <scope>NUCLEOTIDE SEQUENCE [LARGE SCALE GENOMIC DNA]</scope>
    <source>
        <strain evidence="12 13">CBS 117618</strain>
    </source>
</reference>
<evidence type="ECO:0000256" key="1">
    <source>
        <dbReference type="ARBA" id="ARBA00004155"/>
    </source>
</evidence>
<protein>
    <submittedName>
        <fullName evidence="12">PQ loop repeat-domain-containing protein</fullName>
    </submittedName>
</protein>
<gene>
    <name evidence="12" type="ORF">BDV34DRAFT_183883</name>
</gene>
<comment type="catalytic activity">
    <reaction evidence="10">
        <text>L-cystine(out) + H(+)(out) = L-cystine(in) + H(+)(in)</text>
        <dbReference type="Rhea" id="RHEA:66172"/>
        <dbReference type="ChEBI" id="CHEBI:15378"/>
        <dbReference type="ChEBI" id="CHEBI:35491"/>
    </reaction>
    <physiologicalReaction direction="left-to-right" evidence="10">
        <dbReference type="Rhea" id="RHEA:66173"/>
    </physiologicalReaction>
</comment>
<sequence>MSSQLEIFLKALSRLLGWIYTLCWSASFYPQPISNFRRRSTVGLAIDFPTINALGYVCYTGYTAAFLYSPVIRHQYAARHPGSEGSTVRFNDFAFAVHAIILSTLTYTQFWPAVWGFKVSRFQRVSKPVAGLFWGSIVAIAILIFIVLGQSPDGGYDPSTWGWIDVVYGLSYVKLLVTITKYVPQAWVNYKRKSTQGWHIGQILLDLVGGVLSLIQLFLDSSFEEDWSGITGNPIKFLLSNVSILFDFLFMVQHYILYRGADEKVTKHQDPDVTTPLLTESNGAWRTEDV</sequence>
<evidence type="ECO:0000256" key="5">
    <source>
        <dbReference type="ARBA" id="ARBA00022737"/>
    </source>
</evidence>
<comment type="similarity">
    <text evidence="2">Belongs to the cystinosin family.</text>
</comment>
<name>A0A5N6E7C5_ASPPA</name>
<evidence type="ECO:0000256" key="3">
    <source>
        <dbReference type="ARBA" id="ARBA00022448"/>
    </source>
</evidence>
<feature type="transmembrane region" description="Helical" evidence="11">
    <location>
        <begin position="129"/>
        <end position="148"/>
    </location>
</feature>
<evidence type="ECO:0000256" key="4">
    <source>
        <dbReference type="ARBA" id="ARBA00022692"/>
    </source>
</evidence>
<keyword evidence="4 11" id="KW-0812">Transmembrane</keyword>
<keyword evidence="8 11" id="KW-0472">Membrane</keyword>
<dbReference type="GO" id="GO:0000324">
    <property type="term" value="C:fungal-type vacuole"/>
    <property type="evidence" value="ECO:0007669"/>
    <property type="project" value="TreeGrafter"/>
</dbReference>
<dbReference type="Pfam" id="PF04193">
    <property type="entry name" value="PQ-loop"/>
    <property type="match status" value="2"/>
</dbReference>
<organism evidence="12 13">
    <name type="scientific">Aspergillus parasiticus</name>
    <dbReference type="NCBI Taxonomy" id="5067"/>
    <lineage>
        <taxon>Eukaryota</taxon>
        <taxon>Fungi</taxon>
        <taxon>Dikarya</taxon>
        <taxon>Ascomycota</taxon>
        <taxon>Pezizomycotina</taxon>
        <taxon>Eurotiomycetes</taxon>
        <taxon>Eurotiomycetidae</taxon>
        <taxon>Eurotiales</taxon>
        <taxon>Aspergillaceae</taxon>
        <taxon>Aspergillus</taxon>
        <taxon>Aspergillus subgen. Circumdati</taxon>
    </lineage>
</organism>
<dbReference type="OMA" id="WIDVIYT"/>
<evidence type="ECO:0000256" key="8">
    <source>
        <dbReference type="ARBA" id="ARBA00023136"/>
    </source>
</evidence>
<proteinExistence type="inferred from homology"/>
<keyword evidence="9" id="KW-0458">Lysosome</keyword>
<keyword evidence="3" id="KW-0813">Transport</keyword>
<evidence type="ECO:0000256" key="6">
    <source>
        <dbReference type="ARBA" id="ARBA00022847"/>
    </source>
</evidence>
<dbReference type="EMBL" id="ML734936">
    <property type="protein sequence ID" value="KAB8212380.1"/>
    <property type="molecule type" value="Genomic_DNA"/>
</dbReference>
<dbReference type="FunFam" id="1.20.1280.290:FF:000016">
    <property type="entry name" value="Cystinosin homolog"/>
    <property type="match status" value="1"/>
</dbReference>
<dbReference type="InterPro" id="IPR005282">
    <property type="entry name" value="LC_transporter"/>
</dbReference>
<evidence type="ECO:0000313" key="12">
    <source>
        <dbReference type="EMBL" id="KAB8212380.1"/>
    </source>
</evidence>
<feature type="transmembrane region" description="Helical" evidence="11">
    <location>
        <begin position="160"/>
        <end position="177"/>
    </location>
</feature>
<comment type="subcellular location">
    <subcellularLocation>
        <location evidence="1">Lysosome membrane</location>
        <topology evidence="1">Multi-pass membrane protein</topology>
    </subcellularLocation>
</comment>
<accession>A0A5N6E7C5</accession>
<feature type="transmembrane region" description="Helical" evidence="11">
    <location>
        <begin position="93"/>
        <end position="117"/>
    </location>
</feature>
<dbReference type="InterPro" id="IPR006603">
    <property type="entry name" value="PQ-loop_rpt"/>
</dbReference>
<dbReference type="GO" id="GO:0005774">
    <property type="term" value="C:vacuolar membrane"/>
    <property type="evidence" value="ECO:0007669"/>
    <property type="project" value="TreeGrafter"/>
</dbReference>
<dbReference type="GO" id="GO:0015293">
    <property type="term" value="F:symporter activity"/>
    <property type="evidence" value="ECO:0007669"/>
    <property type="project" value="UniProtKB-KW"/>
</dbReference>
<dbReference type="PANTHER" id="PTHR13131">
    <property type="entry name" value="CYSTINOSIN"/>
    <property type="match status" value="1"/>
</dbReference>
<keyword evidence="13" id="KW-1185">Reference proteome</keyword>
<evidence type="ECO:0000256" key="11">
    <source>
        <dbReference type="SAM" id="Phobius"/>
    </source>
</evidence>
<feature type="transmembrane region" description="Helical" evidence="11">
    <location>
        <begin position="198"/>
        <end position="218"/>
    </location>
</feature>
<evidence type="ECO:0000256" key="10">
    <source>
        <dbReference type="ARBA" id="ARBA00048473"/>
    </source>
</evidence>
<evidence type="ECO:0000256" key="9">
    <source>
        <dbReference type="ARBA" id="ARBA00023228"/>
    </source>
</evidence>
<dbReference type="SMART" id="SM00679">
    <property type="entry name" value="CTNS"/>
    <property type="match status" value="2"/>
</dbReference>
<evidence type="ECO:0000313" key="13">
    <source>
        <dbReference type="Proteomes" id="UP000326532"/>
    </source>
</evidence>
<evidence type="ECO:0000256" key="7">
    <source>
        <dbReference type="ARBA" id="ARBA00022989"/>
    </source>
</evidence>
<dbReference type="VEuPathDB" id="FungiDB:BDV34DRAFT_183883"/>
<keyword evidence="7 11" id="KW-1133">Transmembrane helix</keyword>
<feature type="transmembrane region" description="Helical" evidence="11">
    <location>
        <begin position="12"/>
        <end position="29"/>
    </location>
</feature>
<evidence type="ECO:0000256" key="2">
    <source>
        <dbReference type="ARBA" id="ARBA00006855"/>
    </source>
</evidence>
<keyword evidence="5" id="KW-0677">Repeat</keyword>
<dbReference type="PANTHER" id="PTHR13131:SF5">
    <property type="entry name" value="CYSTINOSIN"/>
    <property type="match status" value="1"/>
</dbReference>
<dbReference type="GO" id="GO:0015184">
    <property type="term" value="F:L-cystine transmembrane transporter activity"/>
    <property type="evidence" value="ECO:0007669"/>
    <property type="project" value="TreeGrafter"/>
</dbReference>
<keyword evidence="6" id="KW-0769">Symport</keyword>
<dbReference type="AlphaFoldDB" id="A0A5N6E7C5"/>